<dbReference type="InterPro" id="IPR011041">
    <property type="entry name" value="Quinoprot_gluc/sorb_DH_b-prop"/>
</dbReference>
<gene>
    <name evidence="2" type="ORF">METZ01_LOCUS183246</name>
</gene>
<dbReference type="InterPro" id="IPR013428">
    <property type="entry name" value="Membrane-bound_put_N"/>
</dbReference>
<dbReference type="InterPro" id="IPR011042">
    <property type="entry name" value="6-blade_b-propeller_TolB-like"/>
</dbReference>
<dbReference type="EMBL" id="UINC01036433">
    <property type="protein sequence ID" value="SVB30392.1"/>
    <property type="molecule type" value="Genomic_DNA"/>
</dbReference>
<sequence>VICFIPRIESMKCLTLFSVCLLGSALLNAGAQQFTNTQEITTPFVKPADALKVISLPDGFTVQLSAAEPDVRQPIAMAWDSRGRLWVAECYTYAESRVNFDLRLKDRILIFEDTDNDGVFDRRKIFWDQGSQLTSIVLGFGGVWAACAPNILFIPDRNGDDVPDAEPEVVLDGFDNDRVRHNIVNGLKWGPDGWLYGRHGILASSEVGVPGTSREKRARINCSIFRYHPVTRRFDVVCHGTTNSWGHDWDEHGQLFFINSVIGHLWHAVPGARYRRMYGNHFDKFLYELMPQTADHFHWDQGNEHWADLKKKGMTSPTNAAGGGHAHCGMMIYGADNWPEEYRGQVFTLNLHGRRINRDTLHREGAGYVGSHAEDMMLTRDLWFRGIELGYGPDGGVFVLDWSDIGECHESDGIHRTSGRIFKITHGETKPLKRDLGILGSLDLARLQTHSNEWHARMARRLLQ</sequence>
<name>A0A382CX38_9ZZZZ</name>
<feature type="non-terminal residue" evidence="2">
    <location>
        <position position="464"/>
    </location>
</feature>
<feature type="domain" description="DUF7133" evidence="1">
    <location>
        <begin position="47"/>
        <end position="403"/>
    </location>
</feature>
<dbReference type="NCBIfam" id="TIGR02604">
    <property type="entry name" value="Piru_Ver_Nterm"/>
    <property type="match status" value="1"/>
</dbReference>
<dbReference type="Gene3D" id="2.120.10.30">
    <property type="entry name" value="TolB, C-terminal domain"/>
    <property type="match status" value="1"/>
</dbReference>
<dbReference type="SUPFAM" id="SSF50952">
    <property type="entry name" value="Soluble quinoprotein glucose dehydrogenase"/>
    <property type="match status" value="1"/>
</dbReference>
<feature type="non-terminal residue" evidence="2">
    <location>
        <position position="1"/>
    </location>
</feature>
<protein>
    <recommendedName>
        <fullName evidence="1">DUF7133 domain-containing protein</fullName>
    </recommendedName>
</protein>
<proteinExistence type="predicted"/>
<dbReference type="AlphaFoldDB" id="A0A382CX38"/>
<organism evidence="2">
    <name type="scientific">marine metagenome</name>
    <dbReference type="NCBI Taxonomy" id="408172"/>
    <lineage>
        <taxon>unclassified sequences</taxon>
        <taxon>metagenomes</taxon>
        <taxon>ecological metagenomes</taxon>
    </lineage>
</organism>
<dbReference type="InterPro" id="IPR055557">
    <property type="entry name" value="DUF7133"/>
</dbReference>
<evidence type="ECO:0000259" key="1">
    <source>
        <dbReference type="Pfam" id="PF23500"/>
    </source>
</evidence>
<accession>A0A382CX38</accession>
<dbReference type="PANTHER" id="PTHR33546:SF1">
    <property type="entry name" value="LARGE, MULTIFUNCTIONAL SECRETED PROTEIN"/>
    <property type="match status" value="1"/>
</dbReference>
<dbReference type="PANTHER" id="PTHR33546">
    <property type="entry name" value="LARGE, MULTIFUNCTIONAL SECRETED PROTEIN-RELATED"/>
    <property type="match status" value="1"/>
</dbReference>
<evidence type="ECO:0000313" key="2">
    <source>
        <dbReference type="EMBL" id="SVB30392.1"/>
    </source>
</evidence>
<reference evidence="2" key="1">
    <citation type="submission" date="2018-05" db="EMBL/GenBank/DDBJ databases">
        <authorList>
            <person name="Lanie J.A."/>
            <person name="Ng W.-L."/>
            <person name="Kazmierczak K.M."/>
            <person name="Andrzejewski T.M."/>
            <person name="Davidsen T.M."/>
            <person name="Wayne K.J."/>
            <person name="Tettelin H."/>
            <person name="Glass J.I."/>
            <person name="Rusch D."/>
            <person name="Podicherti R."/>
            <person name="Tsui H.-C.T."/>
            <person name="Winkler M.E."/>
        </authorList>
    </citation>
    <scope>NUCLEOTIDE SEQUENCE</scope>
</reference>
<dbReference type="Pfam" id="PF23500">
    <property type="entry name" value="DUF7133"/>
    <property type="match status" value="1"/>
</dbReference>